<dbReference type="InterPro" id="IPR007875">
    <property type="entry name" value="Sprouty"/>
</dbReference>
<feature type="region of interest" description="Disordered" evidence="4">
    <location>
        <begin position="299"/>
        <end position="348"/>
    </location>
</feature>
<evidence type="ECO:0000313" key="7">
    <source>
        <dbReference type="RefSeq" id="XP_013386482.1"/>
    </source>
</evidence>
<proteinExistence type="predicted"/>
<evidence type="ECO:0000259" key="5">
    <source>
        <dbReference type="PROSITE" id="PS50229"/>
    </source>
</evidence>
<dbReference type="InParanoid" id="A0A1S3HKD0"/>
<dbReference type="InterPro" id="IPR041937">
    <property type="entry name" value="SPRE_EVH1"/>
</dbReference>
<dbReference type="Gene3D" id="2.30.29.30">
    <property type="entry name" value="Pleckstrin-homology domain (PH domain)/Phosphotyrosine-binding domain (PTB)"/>
    <property type="match status" value="1"/>
</dbReference>
<dbReference type="GO" id="GO:0043409">
    <property type="term" value="P:negative regulation of MAPK cascade"/>
    <property type="evidence" value="ECO:0007669"/>
    <property type="project" value="TreeGrafter"/>
</dbReference>
<dbReference type="STRING" id="7574.A0A1S3HKD0"/>
<dbReference type="InterPro" id="IPR000697">
    <property type="entry name" value="WH1/EVH1_dom"/>
</dbReference>
<dbReference type="SUPFAM" id="SSF50729">
    <property type="entry name" value="PH domain-like"/>
    <property type="match status" value="1"/>
</dbReference>
<accession>A0A1S3HKD0</accession>
<dbReference type="KEGG" id="lak:106155980"/>
<name>A0A1S3HKD0_LINAN</name>
<evidence type="ECO:0000256" key="2">
    <source>
        <dbReference type="ARBA" id="ARBA00022475"/>
    </source>
</evidence>
<keyword evidence="6" id="KW-1185">Reference proteome</keyword>
<feature type="domain" description="WH1" evidence="5">
    <location>
        <begin position="35"/>
        <end position="155"/>
    </location>
</feature>
<dbReference type="GO" id="GO:0019901">
    <property type="term" value="F:protein kinase binding"/>
    <property type="evidence" value="ECO:0007669"/>
    <property type="project" value="TreeGrafter"/>
</dbReference>
<dbReference type="PANTHER" id="PTHR11202">
    <property type="entry name" value="SPROUTY-RELATED, EVH1 DOMAIN-CONTAINING PROTEIN FAMILY MEMBER"/>
    <property type="match status" value="1"/>
</dbReference>
<feature type="compositionally biased region" description="Low complexity" evidence="4">
    <location>
        <begin position="230"/>
        <end position="240"/>
    </location>
</feature>
<keyword evidence="3" id="KW-0472">Membrane</keyword>
<evidence type="ECO:0000256" key="4">
    <source>
        <dbReference type="SAM" id="MobiDB-lite"/>
    </source>
</evidence>
<dbReference type="FunFam" id="2.30.29.30:FF:000052">
    <property type="entry name" value="Sprouty-related, EVH1 domain containing 2"/>
    <property type="match status" value="1"/>
</dbReference>
<dbReference type="AlphaFoldDB" id="A0A1S3HKD0"/>
<dbReference type="FunCoup" id="A0A1S3HKD0">
    <property type="interactions" value="898"/>
</dbReference>
<evidence type="ECO:0000256" key="1">
    <source>
        <dbReference type="ARBA" id="ARBA00004202"/>
    </source>
</evidence>
<keyword evidence="2" id="KW-1003">Cell membrane</keyword>
<dbReference type="Proteomes" id="UP000085678">
    <property type="component" value="Unplaced"/>
</dbReference>
<dbReference type="SMART" id="SM00461">
    <property type="entry name" value="WH1"/>
    <property type="match status" value="1"/>
</dbReference>
<protein>
    <submittedName>
        <fullName evidence="7">Sprouty-related, EVH1 domain-containing protein 2 isoform X1</fullName>
    </submittedName>
</protein>
<dbReference type="OrthoDB" id="5786858at2759"/>
<dbReference type="GO" id="GO:0005886">
    <property type="term" value="C:plasma membrane"/>
    <property type="evidence" value="ECO:0007669"/>
    <property type="project" value="UniProtKB-SubCell"/>
</dbReference>
<dbReference type="CDD" id="cd10574">
    <property type="entry name" value="EVH1_SPRED-like"/>
    <property type="match status" value="1"/>
</dbReference>
<dbReference type="PANTHER" id="PTHR11202:SF3">
    <property type="entry name" value="SPROUTY-RELATED PROTEIN WITH EVH-1 DOMAIN, ISOFORM C"/>
    <property type="match status" value="1"/>
</dbReference>
<dbReference type="PROSITE" id="PS50229">
    <property type="entry name" value="WH1"/>
    <property type="match status" value="1"/>
</dbReference>
<dbReference type="OMA" id="FEHHRIC"/>
<evidence type="ECO:0000256" key="3">
    <source>
        <dbReference type="ARBA" id="ARBA00023136"/>
    </source>
</evidence>
<feature type="region of interest" description="Disordered" evidence="4">
    <location>
        <begin position="182"/>
        <end position="244"/>
    </location>
</feature>
<dbReference type="Pfam" id="PF05210">
    <property type="entry name" value="Sprouty"/>
    <property type="match status" value="1"/>
</dbReference>
<dbReference type="GeneID" id="106155980"/>
<gene>
    <name evidence="7" type="primary">LOC106155980</name>
</gene>
<reference evidence="7" key="1">
    <citation type="submission" date="2025-08" db="UniProtKB">
        <authorList>
            <consortium name="RefSeq"/>
        </authorList>
    </citation>
    <scope>IDENTIFICATION</scope>
    <source>
        <tissue evidence="7">Gonads</tissue>
    </source>
</reference>
<dbReference type="PROSITE" id="PS51227">
    <property type="entry name" value="SPR"/>
    <property type="match status" value="1"/>
</dbReference>
<organism evidence="6 7">
    <name type="scientific">Lingula anatina</name>
    <name type="common">Brachiopod</name>
    <name type="synonym">Lingula unguis</name>
    <dbReference type="NCBI Taxonomy" id="7574"/>
    <lineage>
        <taxon>Eukaryota</taxon>
        <taxon>Metazoa</taxon>
        <taxon>Spiralia</taxon>
        <taxon>Lophotrochozoa</taxon>
        <taxon>Brachiopoda</taxon>
        <taxon>Linguliformea</taxon>
        <taxon>Lingulata</taxon>
        <taxon>Lingulida</taxon>
        <taxon>Linguloidea</taxon>
        <taxon>Lingulidae</taxon>
        <taxon>Lingula</taxon>
    </lineage>
</organism>
<evidence type="ECO:0000313" key="6">
    <source>
        <dbReference type="Proteomes" id="UP000085678"/>
    </source>
</evidence>
<dbReference type="RefSeq" id="XP_013386482.1">
    <property type="nucleotide sequence ID" value="XM_013531028.1"/>
</dbReference>
<dbReference type="InterPro" id="IPR011993">
    <property type="entry name" value="PH-like_dom_sf"/>
</dbReference>
<sequence>MELEPIRRKPEDLQVQTHKDFPFGILSPLQPILELQENRDDFLVRVKAQVMTRDDSSGGWVALKGGGLSIVGLRKISVIANSDEGVRYEYVIHGYRTSDQEVVLHCMLKKDVQYTKATPTFHHWRTGDRRFGLTFQTAADARAFDKGIKRAVEDLLGSPNSSNSLEVGDDDVFMPLDLPLRRQDSSSQSAQSASTNSTTTSSPTPHSPITTQDVAYQSPTRHHPPPLPPLQTQTSSSSSSNVEHLKKINYVSSRTELEKEEVWIKNHKKEHKDDKDKDGSGERIDLGYSYVQFQKPRQSVHDYQYPNIDSKKERKDSLSSIKKNNLTSSSNMAPLPLPTKKKKKHKDSGKSDYLLQRHVCCQYCNLSFDEQSNTPGSCKEAPDRVHNIIEKVSCLCCAEAVLYHCYADEDGRYGHVCACDTSEDKCCLKWITLTILSFFVPCLCCYLPLRACHRCGIRCGCCGGRHQAK</sequence>
<dbReference type="Pfam" id="PF00568">
    <property type="entry name" value="WH1"/>
    <property type="match status" value="1"/>
</dbReference>
<feature type="compositionally biased region" description="Polar residues" evidence="4">
    <location>
        <begin position="318"/>
        <end position="332"/>
    </location>
</feature>
<feature type="compositionally biased region" description="Low complexity" evidence="4">
    <location>
        <begin position="185"/>
        <end position="212"/>
    </location>
</feature>
<comment type="subcellular location">
    <subcellularLocation>
        <location evidence="1">Cell membrane</location>
        <topology evidence="1">Peripheral membrane protein</topology>
    </subcellularLocation>
</comment>